<keyword evidence="2" id="KW-1185">Reference proteome</keyword>
<organism evidence="1 2">
    <name type="scientific">Thelohanellus kitauei</name>
    <name type="common">Myxosporean</name>
    <dbReference type="NCBI Taxonomy" id="669202"/>
    <lineage>
        <taxon>Eukaryota</taxon>
        <taxon>Metazoa</taxon>
        <taxon>Cnidaria</taxon>
        <taxon>Myxozoa</taxon>
        <taxon>Myxosporea</taxon>
        <taxon>Bivalvulida</taxon>
        <taxon>Platysporina</taxon>
        <taxon>Myxobolidae</taxon>
        <taxon>Thelohanellus</taxon>
    </lineage>
</organism>
<accession>A0A0C2N016</accession>
<proteinExistence type="predicted"/>
<name>A0A0C2N016_THEKT</name>
<dbReference type="Proteomes" id="UP000031668">
    <property type="component" value="Unassembled WGS sequence"/>
</dbReference>
<dbReference type="EMBL" id="JWZT01001059">
    <property type="protein sequence ID" value="KII72961.1"/>
    <property type="molecule type" value="Genomic_DNA"/>
</dbReference>
<sequence>MSAEDSILDDRKAVYAATFLTEGLTEDPIDKSMTRTDFKFRISRELAALPLHGLTVKVPDSASNSNSLAFGCCLVKPAPFVVAVFGRLPAEFKLELEYLLSWAYQTFAVMPEVRDLARNVAQSYIDTVVCEKSMNCREIWARSRFACARHNSRTIQYELLSLARLKTAS</sequence>
<dbReference type="AlphaFoldDB" id="A0A0C2N016"/>
<gene>
    <name evidence="1" type="ORF">RF11_02942</name>
</gene>
<evidence type="ECO:0000313" key="2">
    <source>
        <dbReference type="Proteomes" id="UP000031668"/>
    </source>
</evidence>
<protein>
    <submittedName>
        <fullName evidence="1">Uncharacterized protein</fullName>
    </submittedName>
</protein>
<comment type="caution">
    <text evidence="1">The sequence shown here is derived from an EMBL/GenBank/DDBJ whole genome shotgun (WGS) entry which is preliminary data.</text>
</comment>
<evidence type="ECO:0000313" key="1">
    <source>
        <dbReference type="EMBL" id="KII72961.1"/>
    </source>
</evidence>
<reference evidence="1 2" key="1">
    <citation type="journal article" date="2014" name="Genome Biol. Evol.">
        <title>The genome of the myxosporean Thelohanellus kitauei shows adaptations to nutrient acquisition within its fish host.</title>
        <authorList>
            <person name="Yang Y."/>
            <person name="Xiong J."/>
            <person name="Zhou Z."/>
            <person name="Huo F."/>
            <person name="Miao W."/>
            <person name="Ran C."/>
            <person name="Liu Y."/>
            <person name="Zhang J."/>
            <person name="Feng J."/>
            <person name="Wang M."/>
            <person name="Wang M."/>
            <person name="Wang L."/>
            <person name="Yao B."/>
        </authorList>
    </citation>
    <scope>NUCLEOTIDE SEQUENCE [LARGE SCALE GENOMIC DNA]</scope>
    <source>
        <strain evidence="1">Wuqing</strain>
    </source>
</reference>